<protein>
    <submittedName>
        <fullName evidence="1">Uncharacterized protein</fullName>
    </submittedName>
</protein>
<dbReference type="AlphaFoldDB" id="A0A7G2CFE7"/>
<gene>
    <name evidence="1" type="ORF">ADEAN_000508200</name>
</gene>
<keyword evidence="2" id="KW-1185">Reference proteome</keyword>
<proteinExistence type="predicted"/>
<name>A0A7G2CFE7_9TRYP</name>
<dbReference type="VEuPathDB" id="TriTrypDB:ADEAN_000508200"/>
<evidence type="ECO:0000313" key="1">
    <source>
        <dbReference type="EMBL" id="CAD2217604.1"/>
    </source>
</evidence>
<dbReference type="OrthoDB" id="271017at2759"/>
<dbReference type="EMBL" id="LR877153">
    <property type="protein sequence ID" value="CAD2217604.1"/>
    <property type="molecule type" value="Genomic_DNA"/>
</dbReference>
<evidence type="ECO:0000313" key="2">
    <source>
        <dbReference type="Proteomes" id="UP000515908"/>
    </source>
</evidence>
<accession>A0A7G2CFE7</accession>
<organism evidence="1 2">
    <name type="scientific">Angomonas deanei</name>
    <dbReference type="NCBI Taxonomy" id="59799"/>
    <lineage>
        <taxon>Eukaryota</taxon>
        <taxon>Discoba</taxon>
        <taxon>Euglenozoa</taxon>
        <taxon>Kinetoplastea</taxon>
        <taxon>Metakinetoplastina</taxon>
        <taxon>Trypanosomatida</taxon>
        <taxon>Trypanosomatidae</taxon>
        <taxon>Strigomonadinae</taxon>
        <taxon>Angomonas</taxon>
    </lineage>
</organism>
<sequence length="379" mass="43905">MMRASPKVLCAAVTENTKKNSQKNKKVNPFEINQTILLGYKIKNTTEKELLYGGVRTQFLSEKPFPLKYIKSETLPKISIQEKNSASFFHDLGIEMQIPKNYNNKNQNYQFYNQINMNIQRQVSPQEVDEDDATFYKNNNNHNLNGGEGFHLKDYFSTLFHPERHHNSSMPYYYNNTNNVMGHRLTAVNFSNRIKNKIVENKTKDLKFRFLDYKRCLQCGEPLRYPLSLSDRAAMDHKINNNNVKNKNHNLQYLRGGPSHPPVSALSIFTRPVDISENNNHQNQNKKILSLQDIVAASENKNKNNIHNNNKSYVPLQTLKPLAYSTGYGTSIRGSGTRGPSAQLYQERLDQKGFGWKKKSRSLWQLDVDTAGFRPRRYF</sequence>
<reference evidence="1 2" key="1">
    <citation type="submission" date="2020-08" db="EMBL/GenBank/DDBJ databases">
        <authorList>
            <person name="Newling K."/>
            <person name="Davey J."/>
            <person name="Forrester S."/>
        </authorList>
    </citation>
    <scope>NUCLEOTIDE SEQUENCE [LARGE SCALE GENOMIC DNA]</scope>
    <source>
        <strain evidence="2">Crithidia deanei Carvalho (ATCC PRA-265)</strain>
    </source>
</reference>
<dbReference type="Proteomes" id="UP000515908">
    <property type="component" value="Chromosome 09"/>
</dbReference>